<organism evidence="2 3">
    <name type="scientific">Dryococelus australis</name>
    <dbReference type="NCBI Taxonomy" id="614101"/>
    <lineage>
        <taxon>Eukaryota</taxon>
        <taxon>Metazoa</taxon>
        <taxon>Ecdysozoa</taxon>
        <taxon>Arthropoda</taxon>
        <taxon>Hexapoda</taxon>
        <taxon>Insecta</taxon>
        <taxon>Pterygota</taxon>
        <taxon>Neoptera</taxon>
        <taxon>Polyneoptera</taxon>
        <taxon>Phasmatodea</taxon>
        <taxon>Verophasmatodea</taxon>
        <taxon>Anareolatae</taxon>
        <taxon>Phasmatidae</taxon>
        <taxon>Eurycanthinae</taxon>
        <taxon>Dryococelus</taxon>
    </lineage>
</organism>
<evidence type="ECO:0000256" key="1">
    <source>
        <dbReference type="SAM" id="MobiDB-lite"/>
    </source>
</evidence>
<feature type="region of interest" description="Disordered" evidence="1">
    <location>
        <begin position="110"/>
        <end position="150"/>
    </location>
</feature>
<dbReference type="Proteomes" id="UP001159363">
    <property type="component" value="Chromosome 9"/>
</dbReference>
<protein>
    <submittedName>
        <fullName evidence="2">Uncharacterized protein</fullName>
    </submittedName>
</protein>
<sequence>MRPRWCSGHTTRLPPRRTGFDFRRGRSQILACGDRAGRFRWPGGFSRGSPVSPHLHSGAVACSSSSALKTSMLIAAQITPRQHIGAPPHYHREGNVRKLCSSVSAWSQGCQQPRARADEGKKPSRARARASHNLSSWETSERAGKAATADGRERLGNTACCSVLIPTLGSSFPSYVTAPTRPNKFSPEAPTAAPAARTLRRVQRAPREKRGSYKSPIAAMRRAPTSVECSRSAACICGNFSGDLIILLTSQTVIRPVTPQDDVYREAWSWRPVGRIPNYSSRHSAYVQCSLHDVALFPCQPCTQVCTIYSTLLKKP</sequence>
<accession>A0ABQ9GQV1</accession>
<evidence type="ECO:0000313" key="3">
    <source>
        <dbReference type="Proteomes" id="UP001159363"/>
    </source>
</evidence>
<gene>
    <name evidence="2" type="ORF">PR048_025247</name>
</gene>
<reference evidence="2 3" key="1">
    <citation type="submission" date="2023-02" db="EMBL/GenBank/DDBJ databases">
        <title>LHISI_Scaffold_Assembly.</title>
        <authorList>
            <person name="Stuart O.P."/>
            <person name="Cleave R."/>
            <person name="Magrath M.J.L."/>
            <person name="Mikheyev A.S."/>
        </authorList>
    </citation>
    <scope>NUCLEOTIDE SEQUENCE [LARGE SCALE GENOMIC DNA]</scope>
    <source>
        <strain evidence="2">Daus_M_001</strain>
        <tissue evidence="2">Leg muscle</tissue>
    </source>
</reference>
<comment type="caution">
    <text evidence="2">The sequence shown here is derived from an EMBL/GenBank/DDBJ whole genome shotgun (WGS) entry which is preliminary data.</text>
</comment>
<feature type="compositionally biased region" description="Basic and acidic residues" evidence="1">
    <location>
        <begin position="139"/>
        <end position="150"/>
    </location>
</feature>
<dbReference type="EMBL" id="JARBHB010000010">
    <property type="protein sequence ID" value="KAJ8874398.1"/>
    <property type="molecule type" value="Genomic_DNA"/>
</dbReference>
<keyword evidence="3" id="KW-1185">Reference proteome</keyword>
<name>A0ABQ9GQV1_9NEOP</name>
<proteinExistence type="predicted"/>
<evidence type="ECO:0000313" key="2">
    <source>
        <dbReference type="EMBL" id="KAJ8874398.1"/>
    </source>
</evidence>